<feature type="compositionally biased region" description="Basic and acidic residues" evidence="1">
    <location>
        <begin position="46"/>
        <end position="57"/>
    </location>
</feature>
<protein>
    <submittedName>
        <fullName evidence="2">Uncharacterized protein</fullName>
    </submittedName>
</protein>
<comment type="caution">
    <text evidence="2">The sequence shown here is derived from an EMBL/GenBank/DDBJ whole genome shotgun (WGS) entry which is preliminary data.</text>
</comment>
<gene>
    <name evidence="2" type="ORF">QBC38DRAFT_138453</name>
</gene>
<evidence type="ECO:0000313" key="2">
    <source>
        <dbReference type="EMBL" id="KAK4221250.1"/>
    </source>
</evidence>
<organism evidence="2 3">
    <name type="scientific">Podospora fimiseda</name>
    <dbReference type="NCBI Taxonomy" id="252190"/>
    <lineage>
        <taxon>Eukaryota</taxon>
        <taxon>Fungi</taxon>
        <taxon>Dikarya</taxon>
        <taxon>Ascomycota</taxon>
        <taxon>Pezizomycotina</taxon>
        <taxon>Sordariomycetes</taxon>
        <taxon>Sordariomycetidae</taxon>
        <taxon>Sordariales</taxon>
        <taxon>Podosporaceae</taxon>
        <taxon>Podospora</taxon>
    </lineage>
</organism>
<feature type="compositionally biased region" description="Basic and acidic residues" evidence="1">
    <location>
        <begin position="79"/>
        <end position="97"/>
    </location>
</feature>
<dbReference type="Proteomes" id="UP001301958">
    <property type="component" value="Unassembled WGS sequence"/>
</dbReference>
<keyword evidence="3" id="KW-1185">Reference proteome</keyword>
<evidence type="ECO:0000313" key="3">
    <source>
        <dbReference type="Proteomes" id="UP001301958"/>
    </source>
</evidence>
<name>A0AAN6YMH0_9PEZI</name>
<accession>A0AAN6YMH0</accession>
<reference evidence="2" key="1">
    <citation type="journal article" date="2023" name="Mol. Phylogenet. Evol.">
        <title>Genome-scale phylogeny and comparative genomics of the fungal order Sordariales.</title>
        <authorList>
            <person name="Hensen N."/>
            <person name="Bonometti L."/>
            <person name="Westerberg I."/>
            <person name="Brannstrom I.O."/>
            <person name="Guillou S."/>
            <person name="Cros-Aarteil S."/>
            <person name="Calhoun S."/>
            <person name="Haridas S."/>
            <person name="Kuo A."/>
            <person name="Mondo S."/>
            <person name="Pangilinan J."/>
            <person name="Riley R."/>
            <person name="LaButti K."/>
            <person name="Andreopoulos B."/>
            <person name="Lipzen A."/>
            <person name="Chen C."/>
            <person name="Yan M."/>
            <person name="Daum C."/>
            <person name="Ng V."/>
            <person name="Clum A."/>
            <person name="Steindorff A."/>
            <person name="Ohm R.A."/>
            <person name="Martin F."/>
            <person name="Silar P."/>
            <person name="Natvig D.O."/>
            <person name="Lalanne C."/>
            <person name="Gautier V."/>
            <person name="Ament-Velasquez S.L."/>
            <person name="Kruys A."/>
            <person name="Hutchinson M.I."/>
            <person name="Powell A.J."/>
            <person name="Barry K."/>
            <person name="Miller A.N."/>
            <person name="Grigoriev I.V."/>
            <person name="Debuchy R."/>
            <person name="Gladieux P."/>
            <person name="Hiltunen Thoren M."/>
            <person name="Johannesson H."/>
        </authorList>
    </citation>
    <scope>NUCLEOTIDE SEQUENCE</scope>
    <source>
        <strain evidence="2">CBS 990.96</strain>
    </source>
</reference>
<proteinExistence type="predicted"/>
<feature type="compositionally biased region" description="Basic and acidic residues" evidence="1">
    <location>
        <begin position="178"/>
        <end position="187"/>
    </location>
</feature>
<evidence type="ECO:0000256" key="1">
    <source>
        <dbReference type="SAM" id="MobiDB-lite"/>
    </source>
</evidence>
<feature type="region of interest" description="Disordered" evidence="1">
    <location>
        <begin position="73"/>
        <end position="187"/>
    </location>
</feature>
<reference evidence="2" key="2">
    <citation type="submission" date="2023-05" db="EMBL/GenBank/DDBJ databases">
        <authorList>
            <consortium name="Lawrence Berkeley National Laboratory"/>
            <person name="Steindorff A."/>
            <person name="Hensen N."/>
            <person name="Bonometti L."/>
            <person name="Westerberg I."/>
            <person name="Brannstrom I.O."/>
            <person name="Guillou S."/>
            <person name="Cros-Aarteil S."/>
            <person name="Calhoun S."/>
            <person name="Haridas S."/>
            <person name="Kuo A."/>
            <person name="Mondo S."/>
            <person name="Pangilinan J."/>
            <person name="Riley R."/>
            <person name="Labutti K."/>
            <person name="Andreopoulos B."/>
            <person name="Lipzen A."/>
            <person name="Chen C."/>
            <person name="Yanf M."/>
            <person name="Daum C."/>
            <person name="Ng V."/>
            <person name="Clum A."/>
            <person name="Ohm R."/>
            <person name="Martin F."/>
            <person name="Silar P."/>
            <person name="Natvig D."/>
            <person name="Lalanne C."/>
            <person name="Gautier V."/>
            <person name="Ament-Velasquez S.L."/>
            <person name="Kruys A."/>
            <person name="Hutchinson M.I."/>
            <person name="Powell A.J."/>
            <person name="Barry K."/>
            <person name="Miller A.N."/>
            <person name="Grigoriev I.V."/>
            <person name="Debuchy R."/>
            <person name="Gladieux P."/>
            <person name="Thoren M.H."/>
            <person name="Johannesson H."/>
        </authorList>
    </citation>
    <scope>NUCLEOTIDE SEQUENCE</scope>
    <source>
        <strain evidence="2">CBS 990.96</strain>
    </source>
</reference>
<feature type="region of interest" description="Disordered" evidence="1">
    <location>
        <begin position="20"/>
        <end position="58"/>
    </location>
</feature>
<sequence>MPGPSAQDRWADIRKNTAERAAQRHFTSAEPVLGSRLAEFPIPKGRGSEDGREEETIQSRVARIKVRVAELIAGQTSESRPELTQKSKPETVQESRSVDLPAVSASGLTVEELSDFKPNDDEQVPPVRPHDVEYPKSNSSSDLDEAEFQELLMKRREEKRRRKMTSGSVGKRTISETIRSDNDQEDI</sequence>
<dbReference type="EMBL" id="MU865568">
    <property type="protein sequence ID" value="KAK4221250.1"/>
    <property type="molecule type" value="Genomic_DNA"/>
</dbReference>
<dbReference type="AlphaFoldDB" id="A0AAN6YMH0"/>